<feature type="compositionally biased region" description="Acidic residues" evidence="5">
    <location>
        <begin position="173"/>
        <end position="192"/>
    </location>
</feature>
<evidence type="ECO:0000256" key="3">
    <source>
        <dbReference type="ARBA" id="ARBA00023163"/>
    </source>
</evidence>
<dbReference type="OrthoDB" id="166375at2759"/>
<feature type="region of interest" description="Disordered" evidence="5">
    <location>
        <begin position="93"/>
        <end position="199"/>
    </location>
</feature>
<feature type="domain" description="Plus3" evidence="6">
    <location>
        <begin position="213"/>
        <end position="359"/>
    </location>
</feature>
<feature type="region of interest" description="Disordered" evidence="5">
    <location>
        <begin position="1"/>
        <end position="74"/>
    </location>
</feature>
<evidence type="ECO:0000259" key="6">
    <source>
        <dbReference type="PROSITE" id="PS51360"/>
    </source>
</evidence>
<keyword evidence="4" id="KW-0539">Nucleus</keyword>
<evidence type="ECO:0000313" key="8">
    <source>
        <dbReference type="Proteomes" id="UP000076727"/>
    </source>
</evidence>
<dbReference type="InterPro" id="IPR036128">
    <property type="entry name" value="Plus3-like_sf"/>
</dbReference>
<dbReference type="Pfam" id="PF03126">
    <property type="entry name" value="Plus-3"/>
    <property type="match status" value="1"/>
</dbReference>
<dbReference type="InterPro" id="IPR004343">
    <property type="entry name" value="Plus-3_dom"/>
</dbReference>
<feature type="compositionally biased region" description="Basic and acidic residues" evidence="5">
    <location>
        <begin position="93"/>
        <end position="104"/>
    </location>
</feature>
<gene>
    <name evidence="7" type="ORF">DAEQUDRAFT_719369</name>
</gene>
<dbReference type="Gene3D" id="3.90.70.200">
    <property type="entry name" value="Plus-3 domain"/>
    <property type="match status" value="1"/>
</dbReference>
<reference evidence="7 8" key="1">
    <citation type="journal article" date="2016" name="Mol. Biol. Evol.">
        <title>Comparative Genomics of Early-Diverging Mushroom-Forming Fungi Provides Insights into the Origins of Lignocellulose Decay Capabilities.</title>
        <authorList>
            <person name="Nagy L.G."/>
            <person name="Riley R."/>
            <person name="Tritt A."/>
            <person name="Adam C."/>
            <person name="Daum C."/>
            <person name="Floudas D."/>
            <person name="Sun H."/>
            <person name="Yadav J.S."/>
            <person name="Pangilinan J."/>
            <person name="Larsson K.H."/>
            <person name="Matsuura K."/>
            <person name="Barry K."/>
            <person name="Labutti K."/>
            <person name="Kuo R."/>
            <person name="Ohm R.A."/>
            <person name="Bhattacharya S.S."/>
            <person name="Shirouzu T."/>
            <person name="Yoshinaga Y."/>
            <person name="Martin F.M."/>
            <person name="Grigoriev I.V."/>
            <person name="Hibbett D.S."/>
        </authorList>
    </citation>
    <scope>NUCLEOTIDE SEQUENCE [LARGE SCALE GENOMIC DNA]</scope>
    <source>
        <strain evidence="7 8">L-15889</strain>
    </source>
</reference>
<feature type="compositionally biased region" description="Basic residues" evidence="5">
    <location>
        <begin position="155"/>
        <end position="165"/>
    </location>
</feature>
<evidence type="ECO:0000313" key="7">
    <source>
        <dbReference type="EMBL" id="KZT63477.1"/>
    </source>
</evidence>
<evidence type="ECO:0000256" key="5">
    <source>
        <dbReference type="SAM" id="MobiDB-lite"/>
    </source>
</evidence>
<feature type="compositionally biased region" description="Basic and acidic residues" evidence="5">
    <location>
        <begin position="454"/>
        <end position="463"/>
    </location>
</feature>
<keyword evidence="8" id="KW-1185">Reference proteome</keyword>
<feature type="compositionally biased region" description="Low complexity" evidence="5">
    <location>
        <begin position="498"/>
        <end position="507"/>
    </location>
</feature>
<feature type="compositionally biased region" description="Acidic residues" evidence="5">
    <location>
        <begin position="48"/>
        <end position="58"/>
    </location>
</feature>
<feature type="compositionally biased region" description="Basic and acidic residues" evidence="5">
    <location>
        <begin position="132"/>
        <end position="154"/>
    </location>
</feature>
<dbReference type="GO" id="GO:1990269">
    <property type="term" value="F:RNA polymerase II C-terminal domain phosphoserine binding"/>
    <property type="evidence" value="ECO:0007669"/>
    <property type="project" value="TreeGrafter"/>
</dbReference>
<keyword evidence="3" id="KW-0804">Transcription</keyword>
<dbReference type="SMART" id="SM00719">
    <property type="entry name" value="Plus3"/>
    <property type="match status" value="1"/>
</dbReference>
<evidence type="ECO:0000256" key="1">
    <source>
        <dbReference type="ARBA" id="ARBA00004123"/>
    </source>
</evidence>
<dbReference type="PANTHER" id="PTHR13115">
    <property type="entry name" value="RNA POLYMERASE-ASSOCIATED PROTEIN RTF1 HOMOLOG"/>
    <property type="match status" value="1"/>
</dbReference>
<evidence type="ECO:0000256" key="4">
    <source>
        <dbReference type="ARBA" id="ARBA00023242"/>
    </source>
</evidence>
<dbReference type="GO" id="GO:0003677">
    <property type="term" value="F:DNA binding"/>
    <property type="evidence" value="ECO:0007669"/>
    <property type="project" value="InterPro"/>
</dbReference>
<dbReference type="PROSITE" id="PS51360">
    <property type="entry name" value="PLUS3"/>
    <property type="match status" value="1"/>
</dbReference>
<dbReference type="SUPFAM" id="SSF159042">
    <property type="entry name" value="Plus3-like"/>
    <property type="match status" value="1"/>
</dbReference>
<dbReference type="AlphaFoldDB" id="A0A165KR81"/>
<name>A0A165KR81_9APHY</name>
<dbReference type="Proteomes" id="UP000076727">
    <property type="component" value="Unassembled WGS sequence"/>
</dbReference>
<dbReference type="GO" id="GO:0016593">
    <property type="term" value="C:Cdc73/Paf1 complex"/>
    <property type="evidence" value="ECO:0007669"/>
    <property type="project" value="TreeGrafter"/>
</dbReference>
<keyword evidence="2" id="KW-0805">Transcription regulation</keyword>
<feature type="compositionally biased region" description="Basic and acidic residues" evidence="5">
    <location>
        <begin position="418"/>
        <end position="443"/>
    </location>
</feature>
<sequence length="538" mass="61200">MSDSEGDISDELLELAGATERKRRKRQAQGPSAKRRRAEEAVGGSDVDQSESEGEEESNPYPLEGKYVDEADKQRLMEMAEIEREDILAQRQEKMQRIQDKRNLEQMLKAQSGHADDSVSKAAKRQHAVRGATKEKTRKLDELRAKRKEKDEKKRTRTNSPKRARSSSPADMEISDEEEEDGQISKFEEEEERDRRLYDKLHPEKEKVVEDDSITLEDLEKVRLSRDMVARLSATPWFEETVKGAWVRYLNGSRDGQPTYRIFEVTGECFDGLFPQLPRKRPGVHKEGRHYDFNGRKITTHLGLRYALHDRPFAMDRISNSAFTEGDFEEWNNLPKDKQSFPTKRELREKSAQIAKNASRQITESDINEMLARNLQDKSTGAALAAEHSRLKQMRMLATRRQDWKEVAALDKQIAEVEGKMPAKKEKHVKEPSREELLAEVNRRNRLANTEAIRQAEREAERKRRERKLLAASGAGTPRSSTPKNGLKPFTPRPGTPATPGAGDGTASPLPAAATPVDTTTNFEASIIQSVEIDLGDF</sequence>
<dbReference type="STRING" id="1314783.A0A165KR81"/>
<accession>A0A165KR81</accession>
<comment type="subcellular location">
    <subcellularLocation>
        <location evidence="1">Nucleus</location>
    </subcellularLocation>
</comment>
<protein>
    <recommendedName>
        <fullName evidence="6">Plus3 domain-containing protein</fullName>
    </recommendedName>
</protein>
<organism evidence="7 8">
    <name type="scientific">Daedalea quercina L-15889</name>
    <dbReference type="NCBI Taxonomy" id="1314783"/>
    <lineage>
        <taxon>Eukaryota</taxon>
        <taxon>Fungi</taxon>
        <taxon>Dikarya</taxon>
        <taxon>Basidiomycota</taxon>
        <taxon>Agaricomycotina</taxon>
        <taxon>Agaricomycetes</taxon>
        <taxon>Polyporales</taxon>
        <taxon>Fomitopsis</taxon>
    </lineage>
</organism>
<evidence type="ECO:0000256" key="2">
    <source>
        <dbReference type="ARBA" id="ARBA00023015"/>
    </source>
</evidence>
<feature type="compositionally biased region" description="Acidic residues" evidence="5">
    <location>
        <begin position="1"/>
        <end position="13"/>
    </location>
</feature>
<proteinExistence type="predicted"/>
<dbReference type="EMBL" id="KV429180">
    <property type="protein sequence ID" value="KZT63477.1"/>
    <property type="molecule type" value="Genomic_DNA"/>
</dbReference>
<feature type="region of interest" description="Disordered" evidence="5">
    <location>
        <begin position="418"/>
        <end position="518"/>
    </location>
</feature>
<dbReference type="PANTHER" id="PTHR13115:SF8">
    <property type="entry name" value="RNA POLYMERASE-ASSOCIATED PROTEIN RTF1 HOMOLOG"/>
    <property type="match status" value="1"/>
</dbReference>